<protein>
    <submittedName>
        <fullName evidence="3">Universal stress protein</fullName>
    </submittedName>
</protein>
<gene>
    <name evidence="3" type="ORF">ACFFII_17330</name>
</gene>
<proteinExistence type="inferred from homology"/>
<evidence type="ECO:0000313" key="4">
    <source>
        <dbReference type="Proteomes" id="UP001589799"/>
    </source>
</evidence>
<comment type="caution">
    <text evidence="3">The sequence shown here is derived from an EMBL/GenBank/DDBJ whole genome shotgun (WGS) entry which is preliminary data.</text>
</comment>
<evidence type="ECO:0000256" key="1">
    <source>
        <dbReference type="ARBA" id="ARBA00008791"/>
    </source>
</evidence>
<dbReference type="Pfam" id="PF00582">
    <property type="entry name" value="Usp"/>
    <property type="match status" value="1"/>
</dbReference>
<evidence type="ECO:0000259" key="2">
    <source>
        <dbReference type="Pfam" id="PF00582"/>
    </source>
</evidence>
<comment type="similarity">
    <text evidence="1">Belongs to the universal stress protein A family.</text>
</comment>
<accession>A0ABV6I8F8</accession>
<organism evidence="3 4">
    <name type="scientific">Paracoccus niistensis</name>
    <dbReference type="NCBI Taxonomy" id="632935"/>
    <lineage>
        <taxon>Bacteria</taxon>
        <taxon>Pseudomonadati</taxon>
        <taxon>Pseudomonadota</taxon>
        <taxon>Alphaproteobacteria</taxon>
        <taxon>Rhodobacterales</taxon>
        <taxon>Paracoccaceae</taxon>
        <taxon>Paracoccus</taxon>
    </lineage>
</organism>
<dbReference type="InterPro" id="IPR014729">
    <property type="entry name" value="Rossmann-like_a/b/a_fold"/>
</dbReference>
<dbReference type="InterPro" id="IPR006015">
    <property type="entry name" value="Universal_stress_UspA"/>
</dbReference>
<feature type="domain" description="UspA" evidence="2">
    <location>
        <begin position="20"/>
        <end position="74"/>
    </location>
</feature>
<dbReference type="Proteomes" id="UP001589799">
    <property type="component" value="Unassembled WGS sequence"/>
</dbReference>
<reference evidence="3 4" key="1">
    <citation type="submission" date="2024-09" db="EMBL/GenBank/DDBJ databases">
        <authorList>
            <person name="Sun Q."/>
            <person name="Mori K."/>
        </authorList>
    </citation>
    <scope>NUCLEOTIDE SEQUENCE [LARGE SCALE GENOMIC DNA]</scope>
    <source>
        <strain evidence="3 4">KCTC 22789</strain>
    </source>
</reference>
<sequence length="74" mass="7870">MSLSYRLQCREMQSSASALLPGTPDEAILTPLQDSGLDVLIMGAYGHSRISSLVVGSTTMAILQKAPVPILLVR</sequence>
<dbReference type="Gene3D" id="3.40.50.620">
    <property type="entry name" value="HUPs"/>
    <property type="match status" value="1"/>
</dbReference>
<dbReference type="EMBL" id="JBHLWE010000064">
    <property type="protein sequence ID" value="MFC0342513.1"/>
    <property type="molecule type" value="Genomic_DNA"/>
</dbReference>
<dbReference type="SUPFAM" id="SSF52402">
    <property type="entry name" value="Adenine nucleotide alpha hydrolases-like"/>
    <property type="match status" value="1"/>
</dbReference>
<keyword evidence="4" id="KW-1185">Reference proteome</keyword>
<name>A0ABV6I8F8_9RHOB</name>
<dbReference type="PRINTS" id="PR01438">
    <property type="entry name" value="UNVRSLSTRESS"/>
</dbReference>
<dbReference type="CDD" id="cd00293">
    <property type="entry name" value="USP-like"/>
    <property type="match status" value="1"/>
</dbReference>
<dbReference type="InterPro" id="IPR006016">
    <property type="entry name" value="UspA"/>
</dbReference>
<evidence type="ECO:0000313" key="3">
    <source>
        <dbReference type="EMBL" id="MFC0342513.1"/>
    </source>
</evidence>
<dbReference type="RefSeq" id="WP_377700129.1">
    <property type="nucleotide sequence ID" value="NZ_JBHLWE010000064.1"/>
</dbReference>